<dbReference type="EMBL" id="FMAR01000015">
    <property type="protein sequence ID" value="SCC56665.1"/>
    <property type="molecule type" value="Genomic_DNA"/>
</dbReference>
<accession>A0A1C4FM26</accession>
<dbReference type="OrthoDB" id="9787988at2"/>
<evidence type="ECO:0000313" key="2">
    <source>
        <dbReference type="Proteomes" id="UP000242818"/>
    </source>
</evidence>
<dbReference type="RefSeq" id="WP_089714540.1">
    <property type="nucleotide sequence ID" value="NZ_FMAR01000015.1"/>
</dbReference>
<evidence type="ECO:0000313" key="1">
    <source>
        <dbReference type="EMBL" id="SCC56665.1"/>
    </source>
</evidence>
<dbReference type="Gene3D" id="2.60.120.10">
    <property type="entry name" value="Jelly Rolls"/>
    <property type="match status" value="1"/>
</dbReference>
<gene>
    <name evidence="1" type="ORF">GA0116948_11544</name>
</gene>
<sequence length="113" mass="12777">MKAILKKVIPTPENSLNVHKDVGPEMPSAWHYHPEQELLLIKKSAGTCLIGDFVSSFKAGDVYIFGVNLPHTFAMKTNTCIARKTKWGNPLWCCFFRSCYRSISVTCRNLKPC</sequence>
<keyword evidence="2" id="KW-1185">Reference proteome</keyword>
<organism evidence="1 2">
    <name type="scientific">Chitinophaga costaii</name>
    <dbReference type="NCBI Taxonomy" id="1335309"/>
    <lineage>
        <taxon>Bacteria</taxon>
        <taxon>Pseudomonadati</taxon>
        <taxon>Bacteroidota</taxon>
        <taxon>Chitinophagia</taxon>
        <taxon>Chitinophagales</taxon>
        <taxon>Chitinophagaceae</taxon>
        <taxon>Chitinophaga</taxon>
    </lineage>
</organism>
<protein>
    <recommendedName>
        <fullName evidence="3">Cupin domain-containing protein</fullName>
    </recommendedName>
</protein>
<proteinExistence type="predicted"/>
<dbReference type="InterPro" id="IPR014710">
    <property type="entry name" value="RmlC-like_jellyroll"/>
</dbReference>
<dbReference type="Proteomes" id="UP000242818">
    <property type="component" value="Unassembled WGS sequence"/>
</dbReference>
<reference evidence="1 2" key="1">
    <citation type="submission" date="2016-08" db="EMBL/GenBank/DDBJ databases">
        <authorList>
            <person name="Seilhamer J.J."/>
        </authorList>
    </citation>
    <scope>NUCLEOTIDE SEQUENCE [LARGE SCALE GENOMIC DNA]</scope>
    <source>
        <strain evidence="1 2">A37T2</strain>
    </source>
</reference>
<dbReference type="AlphaFoldDB" id="A0A1C4FM26"/>
<dbReference type="SUPFAM" id="SSF51182">
    <property type="entry name" value="RmlC-like cupins"/>
    <property type="match status" value="1"/>
</dbReference>
<dbReference type="InterPro" id="IPR011051">
    <property type="entry name" value="RmlC_Cupin_sf"/>
</dbReference>
<name>A0A1C4FM26_9BACT</name>
<evidence type="ECO:0008006" key="3">
    <source>
        <dbReference type="Google" id="ProtNLM"/>
    </source>
</evidence>
<dbReference type="STRING" id="1335309.GA0116948_11544"/>